<dbReference type="EMBL" id="MBDS01000002">
    <property type="protein sequence ID" value="OPB93395.1"/>
    <property type="molecule type" value="Genomic_DNA"/>
</dbReference>
<name>A0AAJ3NBH2_9FLAO</name>
<evidence type="ECO:0000313" key="4">
    <source>
        <dbReference type="Proteomes" id="UP000190816"/>
    </source>
</evidence>
<reference evidence="1 4" key="1">
    <citation type="submission" date="2016-06" db="EMBL/GenBank/DDBJ databases">
        <authorList>
            <person name="Nicholson A.C."/>
        </authorList>
    </citation>
    <scope>NUCLEOTIDE SEQUENCE [LARGE SCALE GENOMIC DNA]</scope>
    <source>
        <strain evidence="1 4">G4123</strain>
    </source>
</reference>
<dbReference type="KEGG" id="ego:BBD34_11270"/>
<evidence type="ECO:0000313" key="1">
    <source>
        <dbReference type="EMBL" id="OPB74446.1"/>
    </source>
</evidence>
<proteinExistence type="predicted"/>
<dbReference type="AlphaFoldDB" id="A0AAJ3NBH2"/>
<evidence type="ECO:0000313" key="2">
    <source>
        <dbReference type="EMBL" id="OPB93395.1"/>
    </source>
</evidence>
<protein>
    <submittedName>
        <fullName evidence="1">Uncharacterized protein</fullName>
    </submittedName>
</protein>
<organism evidence="1 4">
    <name type="scientific">Elizabethkingia ursingii</name>
    <dbReference type="NCBI Taxonomy" id="1756150"/>
    <lineage>
        <taxon>Bacteria</taxon>
        <taxon>Pseudomonadati</taxon>
        <taxon>Bacteroidota</taxon>
        <taxon>Flavobacteriia</taxon>
        <taxon>Flavobacteriales</taxon>
        <taxon>Weeksellaceae</taxon>
        <taxon>Elizabethkingia</taxon>
    </lineage>
</organism>
<dbReference type="RefSeq" id="WP_078403382.1">
    <property type="nucleotide sequence ID" value="NZ_CP016377.1"/>
</dbReference>
<gene>
    <name evidence="1" type="ORF">BAY32_08920</name>
    <name evidence="2" type="ORF">BB021_03130</name>
</gene>
<evidence type="ECO:0000313" key="3">
    <source>
        <dbReference type="Proteomes" id="UP000190016"/>
    </source>
</evidence>
<dbReference type="Proteomes" id="UP000190816">
    <property type="component" value="Unassembled WGS sequence"/>
</dbReference>
<reference evidence="2 3" key="2">
    <citation type="submission" date="2016-07" db="EMBL/GenBank/DDBJ databases">
        <title>Revisiting the Taxonomy of the Elizabethkingia Genus based on Whole-Genome Sequencing, Optical Mapping, and MALDI-TOF.</title>
        <authorList>
            <person name="Nicholson A.C."/>
        </authorList>
    </citation>
    <scope>NUCLEOTIDE SEQUENCE [LARGE SCALE GENOMIC DNA]</scope>
    <source>
        <strain evidence="2 3">C1558</strain>
    </source>
</reference>
<comment type="caution">
    <text evidence="1">The sequence shown here is derived from an EMBL/GenBank/DDBJ whole genome shotgun (WGS) entry which is preliminary data.</text>
</comment>
<keyword evidence="3" id="KW-1185">Reference proteome</keyword>
<sequence>MLDNLKLLTTNPDIIHRLSLENKFPRVRPPNNNYLSFGVYGNKLRLDFRKVMQYGNLIGFSSVAVNISPHYYFNNYLHNGNDLTPKNCINSINSILSNIGIDKFEYNDFKVVNLEFGVNIIPDTNIENIVDGILYHRKTPFIIKDLPYFKKSDATEFKQIKAYAKGIQFISNPKYNIDKDMFRYEVRTKQTKNISRYGIYTLNDLLNPKTYNTLCGELLNEWESMLIVNINPINDNINAKDVQFITKAKNSEFWQRLIKEKHRNTFNLNKGKYYKVLGSENNLHTHLKCKIIDKVISLQNSG</sequence>
<accession>A0AAJ3NBH2</accession>
<dbReference type="Proteomes" id="UP000190016">
    <property type="component" value="Unassembled WGS sequence"/>
</dbReference>
<dbReference type="EMBL" id="MAIC01000015">
    <property type="protein sequence ID" value="OPB74446.1"/>
    <property type="molecule type" value="Genomic_DNA"/>
</dbReference>